<protein>
    <submittedName>
        <fullName evidence="1">Uncharacterized protein</fullName>
    </submittedName>
</protein>
<evidence type="ECO:0000313" key="2">
    <source>
        <dbReference type="Proteomes" id="UP000615446"/>
    </source>
</evidence>
<evidence type="ECO:0000313" key="1">
    <source>
        <dbReference type="EMBL" id="GES73956.1"/>
    </source>
</evidence>
<dbReference type="AlphaFoldDB" id="A0A8H3QCB0"/>
<name>A0A8H3QCB0_9GLOM</name>
<dbReference type="Proteomes" id="UP000615446">
    <property type="component" value="Unassembled WGS sequence"/>
</dbReference>
<organism evidence="1 2">
    <name type="scientific">Rhizophagus clarus</name>
    <dbReference type="NCBI Taxonomy" id="94130"/>
    <lineage>
        <taxon>Eukaryota</taxon>
        <taxon>Fungi</taxon>
        <taxon>Fungi incertae sedis</taxon>
        <taxon>Mucoromycota</taxon>
        <taxon>Glomeromycotina</taxon>
        <taxon>Glomeromycetes</taxon>
        <taxon>Glomerales</taxon>
        <taxon>Glomeraceae</taxon>
        <taxon>Rhizophagus</taxon>
    </lineage>
</organism>
<sequence>MSGTYINRPRPNKWIGIIIDKYYNKTVPKPINLRPGYDIEYIRNRYQFPDKFEKMIEVEKIYNNLSIIGLYETPQQWAIRVRNTLQVLIAEGYESYYHLFCLFGSSRQGITKTYYSTYEVKELVIGYHRPNIHNSKMAICFDCWKLAKIPDVKPKKTYFAGWGRYGYEIEPEDLMKHHWDNEYSKAKTEDGSARLIQRAYRNYRKRLISLAKQVWEAVRNDNTPRKKKFLDMPSREIYCTVNLDIWYSINGSYRPYNVPLDQFYDYISYSKHKRRQLSDRLAIVRNQIQSKYTAPEFRNLWNDRLKISNISSSTTLDDLVKAYFDNIRKNA</sequence>
<gene>
    <name evidence="1" type="ORF">RCL2_000146200</name>
</gene>
<dbReference type="EMBL" id="BLAL01000011">
    <property type="protein sequence ID" value="GES73956.1"/>
    <property type="molecule type" value="Genomic_DNA"/>
</dbReference>
<comment type="caution">
    <text evidence="1">The sequence shown here is derived from an EMBL/GenBank/DDBJ whole genome shotgun (WGS) entry which is preliminary data.</text>
</comment>
<proteinExistence type="predicted"/>
<accession>A0A8H3QCB0</accession>
<reference evidence="1" key="1">
    <citation type="submission" date="2019-10" db="EMBL/GenBank/DDBJ databases">
        <title>Conservation and host-specific expression of non-tandemly repeated heterogenous ribosome RNA gene in arbuscular mycorrhizal fungi.</title>
        <authorList>
            <person name="Maeda T."/>
            <person name="Kobayashi Y."/>
            <person name="Nakagawa T."/>
            <person name="Ezawa T."/>
            <person name="Yamaguchi K."/>
            <person name="Bino T."/>
            <person name="Nishimoto Y."/>
            <person name="Shigenobu S."/>
            <person name="Kawaguchi M."/>
        </authorList>
    </citation>
    <scope>NUCLEOTIDE SEQUENCE</scope>
    <source>
        <strain evidence="1">HR1</strain>
    </source>
</reference>
<dbReference type="OrthoDB" id="2303151at2759"/>